<feature type="compositionally biased region" description="Basic and acidic residues" evidence="4">
    <location>
        <begin position="632"/>
        <end position="641"/>
    </location>
</feature>
<dbReference type="InterPro" id="IPR017907">
    <property type="entry name" value="Znf_RING_CS"/>
</dbReference>
<protein>
    <submittedName>
        <fullName evidence="5">Uncharacterized protein</fullName>
    </submittedName>
</protein>
<dbReference type="Proteomes" id="UP000006753">
    <property type="component" value="Unassembled WGS sequence"/>
</dbReference>
<feature type="region of interest" description="Disordered" evidence="4">
    <location>
        <begin position="308"/>
        <end position="385"/>
    </location>
</feature>
<reference evidence="5 6" key="1">
    <citation type="journal article" date="2012" name="BMC Genomics">
        <title>Sequencing the genome of Marssonina brunnea reveals fungus-poplar co-evolution.</title>
        <authorList>
            <person name="Zhu S."/>
            <person name="Cao Y.-Z."/>
            <person name="Jiang C."/>
            <person name="Tan B.-Y."/>
            <person name="Wang Z."/>
            <person name="Feng S."/>
            <person name="Zhang L."/>
            <person name="Su X.-H."/>
            <person name="Brejova B."/>
            <person name="Vinar T."/>
            <person name="Xu M."/>
            <person name="Wang M.-X."/>
            <person name="Zhang S.-G."/>
            <person name="Huang M.-R."/>
            <person name="Wu R."/>
            <person name="Zhou Y."/>
        </authorList>
    </citation>
    <scope>NUCLEOTIDE SEQUENCE [LARGE SCALE GENOMIC DNA]</scope>
    <source>
        <strain evidence="5 6">MB_m1</strain>
    </source>
</reference>
<evidence type="ECO:0000256" key="3">
    <source>
        <dbReference type="ARBA" id="ARBA00022833"/>
    </source>
</evidence>
<proteinExistence type="predicted"/>
<dbReference type="EMBL" id="JH921429">
    <property type="protein sequence ID" value="EKD20883.1"/>
    <property type="molecule type" value="Genomic_DNA"/>
</dbReference>
<sequence length="961" mass="107106">MATIRSWRPPGSAYYDGTSSSELLPAIHGRNCSRDAIPKGSVASRIRSLQDFRGSSTPKPTTAVRKYAREASRSGFGRRVNPRFGHPAMQSAQPDEATRIESRHSYLGIQAIRTNHEAEHGIAGASVQYNPAPSINVKMEQELHSTAQYDAIFPRGSLSRTKPTTRSIEPRNGIEPDVLIRINSSGNQSQHLTRTPTSNSTAKKIDADSYRHRVRPRRLDFGESEASIASTSTTRRQDVRDLFEEYGIQRPPGLASREVSRDLGESTCGQPKYCHVCSCSNSHTSMKCWRCSHRLCYICIDHLPSTFEERKDQRQGNSRPKENRNMDNDPVKKLQPRPGPTPLQPRYEQPAVPSRKPSSSPDKFPGFYGPEPDAKPPKRIPSKQDPVIPLRHRTATSVKDNPFIIADLKSSRQSLRLSPLNTQEDFHHTSHHHTKHHRAVNFPSGASEAMSCNSKITLQHIHAAPYQRRPPKKRVPEGTDIGYNADTSQIDYAVKLPSRRHSQISGNNPPFTHFPDSPYSHFTCDSRPDSSDSPVAKTHYVIKHDIPEYVECHGYPRTGHARHGSPISSGVVEPQNGYSRELDPEAVIEHHLITNIDKTDSFERPGPSARSEDVPKADKSQFLTYTSNQWIESDKSTRQEKASVSNANGQTLGKSYIKETAASAKDESTVSRRPSQERSSVDARAERTGGTWFTIPSHHEDERSRQRRESGTVTSRKVSVSKEEKYAASPGICSPRTQGSPPVLRGASRWSSTPSQLNQRKSVQALKAQLLENREQPKKPQKERSQLSERNVVAELAQKIEERGSRMPGIEPSAASIRSIGSEGSKRKKWKLKLVNWNPQGKRKAGKEHNLSADEIVGNNGKADSFKSQPLVSATNLNWMDELNMGGKEPHSRVDAVVKEDVGPEHQSVWKKGFEEVSRNKTVERGYLGIVGITVLVHLVGREDLVARAESLTGGGLKEKD</sequence>
<keyword evidence="3" id="KW-0862">Zinc</keyword>
<feature type="region of interest" description="Disordered" evidence="4">
    <location>
        <begin position="52"/>
        <end position="94"/>
    </location>
</feature>
<dbReference type="OrthoDB" id="3524371at2759"/>
<organism evidence="5 6">
    <name type="scientific">Marssonina brunnea f. sp. multigermtubi (strain MB_m1)</name>
    <name type="common">Marssonina leaf spot fungus</name>
    <dbReference type="NCBI Taxonomy" id="1072389"/>
    <lineage>
        <taxon>Eukaryota</taxon>
        <taxon>Fungi</taxon>
        <taxon>Dikarya</taxon>
        <taxon>Ascomycota</taxon>
        <taxon>Pezizomycotina</taxon>
        <taxon>Leotiomycetes</taxon>
        <taxon>Helotiales</taxon>
        <taxon>Drepanopezizaceae</taxon>
        <taxon>Drepanopeziza</taxon>
    </lineage>
</organism>
<dbReference type="InParanoid" id="K1XJL6"/>
<feature type="compositionally biased region" description="Basic and acidic residues" evidence="4">
    <location>
        <begin position="772"/>
        <end position="787"/>
    </location>
</feature>
<feature type="compositionally biased region" description="Basic and acidic residues" evidence="4">
    <location>
        <begin position="308"/>
        <end position="332"/>
    </location>
</feature>
<accession>K1XJL6</accession>
<keyword evidence="6" id="KW-1185">Reference proteome</keyword>
<feature type="region of interest" description="Disordered" evidence="4">
    <location>
        <begin position="183"/>
        <end position="207"/>
    </location>
</feature>
<evidence type="ECO:0000313" key="6">
    <source>
        <dbReference type="Proteomes" id="UP000006753"/>
    </source>
</evidence>
<evidence type="ECO:0000256" key="4">
    <source>
        <dbReference type="SAM" id="MobiDB-lite"/>
    </source>
</evidence>
<dbReference type="GO" id="GO:0008270">
    <property type="term" value="F:zinc ion binding"/>
    <property type="evidence" value="ECO:0007669"/>
    <property type="project" value="UniProtKB-KW"/>
</dbReference>
<feature type="compositionally biased region" description="Polar residues" evidence="4">
    <location>
        <begin position="749"/>
        <end position="760"/>
    </location>
</feature>
<feature type="compositionally biased region" description="Polar residues" evidence="4">
    <location>
        <begin position="183"/>
        <end position="202"/>
    </location>
</feature>
<dbReference type="PROSITE" id="PS00518">
    <property type="entry name" value="ZF_RING_1"/>
    <property type="match status" value="1"/>
</dbReference>
<feature type="region of interest" description="Disordered" evidence="4">
    <location>
        <begin position="770"/>
        <end position="789"/>
    </location>
</feature>
<feature type="compositionally biased region" description="Basic and acidic residues" evidence="4">
    <location>
        <begin position="610"/>
        <end position="619"/>
    </location>
</feature>
<keyword evidence="1" id="KW-0479">Metal-binding</keyword>
<gene>
    <name evidence="5" type="ORF">MBM_01565</name>
</gene>
<evidence type="ECO:0000313" key="5">
    <source>
        <dbReference type="EMBL" id="EKD20883.1"/>
    </source>
</evidence>
<feature type="region of interest" description="Disordered" evidence="4">
    <location>
        <begin position="631"/>
        <end position="650"/>
    </location>
</feature>
<evidence type="ECO:0000256" key="2">
    <source>
        <dbReference type="ARBA" id="ARBA00022771"/>
    </source>
</evidence>
<keyword evidence="2" id="KW-0863">Zinc-finger</keyword>
<feature type="region of interest" description="Disordered" evidence="4">
    <location>
        <begin position="596"/>
        <end position="621"/>
    </location>
</feature>
<feature type="compositionally biased region" description="Basic and acidic residues" evidence="4">
    <location>
        <begin position="664"/>
        <end position="687"/>
    </location>
</feature>
<feature type="compositionally biased region" description="Basic and acidic residues" evidence="4">
    <location>
        <begin position="697"/>
        <end position="710"/>
    </location>
</feature>
<dbReference type="HOGENOM" id="CLU_307557_0_0_1"/>
<dbReference type="KEGG" id="mbe:MBM_01565"/>
<name>K1XJL6_MARBU</name>
<dbReference type="AlphaFoldDB" id="K1XJL6"/>
<feature type="region of interest" description="Disordered" evidence="4">
    <location>
        <begin position="660"/>
        <end position="760"/>
    </location>
</feature>
<evidence type="ECO:0000256" key="1">
    <source>
        <dbReference type="ARBA" id="ARBA00022723"/>
    </source>
</evidence>